<evidence type="ECO:0000313" key="5">
    <source>
        <dbReference type="Proteomes" id="UP001244341"/>
    </source>
</evidence>
<feature type="region of interest" description="Disordered" evidence="3">
    <location>
        <begin position="281"/>
        <end position="316"/>
    </location>
</feature>
<organism evidence="4 5">
    <name type="scientific">Tetradesmus obliquus</name>
    <name type="common">Green alga</name>
    <name type="synonym">Acutodesmus obliquus</name>
    <dbReference type="NCBI Taxonomy" id="3088"/>
    <lineage>
        <taxon>Eukaryota</taxon>
        <taxon>Viridiplantae</taxon>
        <taxon>Chlorophyta</taxon>
        <taxon>core chlorophytes</taxon>
        <taxon>Chlorophyceae</taxon>
        <taxon>CS clade</taxon>
        <taxon>Sphaeropleales</taxon>
        <taxon>Scenedesmaceae</taxon>
        <taxon>Tetradesmus</taxon>
    </lineage>
</organism>
<dbReference type="Proteomes" id="UP001244341">
    <property type="component" value="Chromosome 12b"/>
</dbReference>
<proteinExistence type="predicted"/>
<dbReference type="Gene3D" id="2.120.10.80">
    <property type="entry name" value="Kelch-type beta propeller"/>
    <property type="match status" value="1"/>
</dbReference>
<dbReference type="PANTHER" id="PTHR46093:SF18">
    <property type="entry name" value="FIBRONECTIN TYPE-III DOMAIN-CONTAINING PROTEIN"/>
    <property type="match status" value="1"/>
</dbReference>
<feature type="region of interest" description="Disordered" evidence="3">
    <location>
        <begin position="65"/>
        <end position="86"/>
    </location>
</feature>
<keyword evidence="2" id="KW-0677">Repeat</keyword>
<evidence type="ECO:0000256" key="1">
    <source>
        <dbReference type="ARBA" id="ARBA00022441"/>
    </source>
</evidence>
<evidence type="ECO:0000313" key="4">
    <source>
        <dbReference type="EMBL" id="WIA20865.1"/>
    </source>
</evidence>
<dbReference type="SUPFAM" id="SSF117281">
    <property type="entry name" value="Kelch motif"/>
    <property type="match status" value="1"/>
</dbReference>
<reference evidence="4 5" key="1">
    <citation type="submission" date="2023-05" db="EMBL/GenBank/DDBJ databases">
        <title>A 100% complete, gapless, phased diploid assembly of the Scenedesmus obliquus UTEX 3031 genome.</title>
        <authorList>
            <person name="Biondi T.C."/>
            <person name="Hanschen E.R."/>
            <person name="Kwon T."/>
            <person name="Eng W."/>
            <person name="Kruse C.P.S."/>
            <person name="Koehler S.I."/>
            <person name="Kunde Y."/>
            <person name="Gleasner C.D."/>
            <person name="You Mak K.T."/>
            <person name="Polle J."/>
            <person name="Hovde B.T."/>
            <person name="Starkenburg S.R."/>
        </authorList>
    </citation>
    <scope>NUCLEOTIDE SEQUENCE [LARGE SCALE GENOMIC DNA]</scope>
    <source>
        <strain evidence="4 5">DOE0152z</strain>
    </source>
</reference>
<name>A0ABY8UHV7_TETOB</name>
<protein>
    <recommendedName>
        <fullName evidence="6">BTB domain-containing protein</fullName>
    </recommendedName>
</protein>
<keyword evidence="1" id="KW-0880">Kelch repeat</keyword>
<dbReference type="Gene3D" id="3.30.710.10">
    <property type="entry name" value="Potassium Channel Kv1.1, Chain A"/>
    <property type="match status" value="1"/>
</dbReference>
<evidence type="ECO:0000256" key="2">
    <source>
        <dbReference type="ARBA" id="ARBA00022737"/>
    </source>
</evidence>
<accession>A0ABY8UHV7</accession>
<gene>
    <name evidence="4" type="ORF">OEZ85_005214</name>
</gene>
<dbReference type="PANTHER" id="PTHR46093">
    <property type="entry name" value="ACYL-COA-BINDING DOMAIN-CONTAINING PROTEIN 5"/>
    <property type="match status" value="1"/>
</dbReference>
<keyword evidence="5" id="KW-1185">Reference proteome</keyword>
<evidence type="ECO:0008006" key="6">
    <source>
        <dbReference type="Google" id="ProtNLM"/>
    </source>
</evidence>
<feature type="compositionally biased region" description="Low complexity" evidence="3">
    <location>
        <begin position="70"/>
        <end position="86"/>
    </location>
</feature>
<feature type="compositionally biased region" description="Low complexity" evidence="3">
    <location>
        <begin position="281"/>
        <end position="309"/>
    </location>
</feature>
<feature type="region of interest" description="Disordered" evidence="3">
    <location>
        <begin position="133"/>
        <end position="158"/>
    </location>
</feature>
<evidence type="ECO:0000256" key="3">
    <source>
        <dbReference type="SAM" id="MobiDB-lite"/>
    </source>
</evidence>
<dbReference type="EMBL" id="CP126219">
    <property type="protein sequence ID" value="WIA20865.1"/>
    <property type="molecule type" value="Genomic_DNA"/>
</dbReference>
<dbReference type="InterPro" id="IPR015915">
    <property type="entry name" value="Kelch-typ_b-propeller"/>
</dbReference>
<sequence>MQASMHGQAVGTPYGLICFGGMVLGRLAELKVQNEISWIREHQGHMLAPDYSTVFQGTPSQLSSQVVTISPAEKSSSSRSSRSSSAWAATPASPALLAGLIGHSVVLYGSRVFIFGGMEAAAAAQPDSEADALPKAVAKAKGPATKEPAPKKPTGRTSNKLRAYAVDESGTQGGMLPVLSELPQLGQQPSSRMYHRAAVDPEAGVMYVYGGVHIRDRDGARLPADEAAGTLHCYCFHSYTWSTLQTTGSCRPRSTTLLAFWWHYGALWAIPDVPLHSSCSSSSSRHSGSSSSRQGAGSSKQGASSGRQASSRHKADQKLLCGGQPDYQLLRLDMSSSEWELVSTQGEPPCLRTDSCSVYCNSKLMVLEYGVKPPTPDAALLSGAAAAPMLLALQHVRLQLARVVRQHHPQQVLLRPDGGGGVRMPARLLALYSCLFDDMFQDMLQQQEEEEPGGTAEPQVVPVPGASLSGVACVCRWVMGLLALGSCSMTQLVEMYRVADRLVMERLMVELLELLAAADISGPQQAAAVLQLTGDLSGRADVAGLGAHATSQLTQQLCAATAPGIMALAQQHNNQQLQERCIEVMHGHRKNDVFAVLDFALRFRLPRLQGSCLAHLSQVTRGRLIDKAERIVKAASRYVTAAVPLCRLPVVSMLEKDLLLELGHLEEQVSSLPSYAAAAQRLGLLRLAGGVTEACARPEVCRQLQQNKQVLQHMQQRFPEFMPKQDAGGAATAAGGARGRPAQTTLLGQV</sequence>
<dbReference type="InterPro" id="IPR011333">
    <property type="entry name" value="SKP1/BTB/POZ_sf"/>
</dbReference>